<dbReference type="OrthoDB" id="1048231at2"/>
<dbReference type="RefSeq" id="WP_125042342.1">
    <property type="nucleotide sequence ID" value="NZ_BHWB01000016.1"/>
</dbReference>
<dbReference type="Proteomes" id="UP000288079">
    <property type="component" value="Unassembled WGS sequence"/>
</dbReference>
<dbReference type="Pfam" id="PF17170">
    <property type="entry name" value="DUF5128"/>
    <property type="match status" value="1"/>
</dbReference>
<dbReference type="EMBL" id="BHWB01000016">
    <property type="protein sequence ID" value="GCB36863.1"/>
    <property type="molecule type" value="Genomic_DNA"/>
</dbReference>
<protein>
    <recommendedName>
        <fullName evidence="3">6-bladed beta-propeller</fullName>
    </recommendedName>
</protein>
<sequence length="400" mass="46484">MYRSINVSILGIILLLLLSCTGPSTHSLSNELIEIDVKKEYPKKDIVLNDIAEITYIPLETNDSSVIHPSFEISLSTDTIITGDYFQSKLFFFNKKGDYLGGFKRCCGQSGTEYHSLNLFTVDYTQQELYVYDDFFLSYILYDFSGNFKRRIKLPKQVWLRHLYVYDDKNLIGYSKWSWHGKFDGKSDVVEENPYYFIDKQTGVMSPVPITIKKRISDDVKFRDEKTGESMLTSLYMNPMLKTKDGFIIADPSLDTVYHFVNDVLTPVTVFKNRDMEENLVDLHSVIFYSDRYLLLEVQKKEVDYARKTLVEHPNHFLFCDRETQEICEATLYISDKTSKLKIDSYDVSEIPDNMFVSLFTAGYLKWLLEQGTLKGELKKIAENLDEEANSVMMIAKFKQ</sequence>
<name>A0A401LZD9_9BACE</name>
<reference evidence="1 2" key="1">
    <citation type="submission" date="2018-10" db="EMBL/GenBank/DDBJ databases">
        <title>Draft Genome Sequence of Bacteroides sp. KCTC 15687.</title>
        <authorList>
            <person name="Yu S.Y."/>
            <person name="Kim J.S."/>
            <person name="Oh B.S."/>
            <person name="Park S.H."/>
            <person name="Kang S.W."/>
            <person name="Park J.E."/>
            <person name="Choi S.H."/>
            <person name="Han K.I."/>
            <person name="Lee K.C."/>
            <person name="Eom M.K."/>
            <person name="Suh M.K."/>
            <person name="Lee D.H."/>
            <person name="Yoon H."/>
            <person name="Kim B."/>
            <person name="Yang S.J."/>
            <person name="Lee J.S."/>
            <person name="Lee J.H."/>
        </authorList>
    </citation>
    <scope>NUCLEOTIDE SEQUENCE [LARGE SCALE GENOMIC DNA]</scope>
    <source>
        <strain evidence="1 2">KCTC 15687</strain>
    </source>
</reference>
<evidence type="ECO:0008006" key="3">
    <source>
        <dbReference type="Google" id="ProtNLM"/>
    </source>
</evidence>
<dbReference type="PROSITE" id="PS51257">
    <property type="entry name" value="PROKAR_LIPOPROTEIN"/>
    <property type="match status" value="1"/>
</dbReference>
<accession>A0A401LZD9</accession>
<gene>
    <name evidence="1" type="ORF">KGMB02408_38080</name>
</gene>
<comment type="caution">
    <text evidence="1">The sequence shown here is derived from an EMBL/GenBank/DDBJ whole genome shotgun (WGS) entry which is preliminary data.</text>
</comment>
<evidence type="ECO:0000313" key="1">
    <source>
        <dbReference type="EMBL" id="GCB36863.1"/>
    </source>
</evidence>
<evidence type="ECO:0000313" key="2">
    <source>
        <dbReference type="Proteomes" id="UP000288079"/>
    </source>
</evidence>
<keyword evidence="2" id="KW-1185">Reference proteome</keyword>
<proteinExistence type="predicted"/>
<dbReference type="AlphaFoldDB" id="A0A401LZD9"/>
<organism evidence="1 2">
    <name type="scientific">Bacteroides faecalis</name>
    <dbReference type="NCBI Taxonomy" id="2447885"/>
    <lineage>
        <taxon>Bacteria</taxon>
        <taxon>Pseudomonadati</taxon>
        <taxon>Bacteroidota</taxon>
        <taxon>Bacteroidia</taxon>
        <taxon>Bacteroidales</taxon>
        <taxon>Bacteroidaceae</taxon>
        <taxon>Bacteroides</taxon>
    </lineage>
</organism>